<evidence type="ECO:0000259" key="6">
    <source>
        <dbReference type="Pfam" id="PF13193"/>
    </source>
</evidence>
<evidence type="ECO:0000256" key="3">
    <source>
        <dbReference type="ARBA" id="ARBA00022741"/>
    </source>
</evidence>
<dbReference type="RefSeq" id="WP_345496446.1">
    <property type="nucleotide sequence ID" value="NZ_BAABJM010000002.1"/>
</dbReference>
<organism evidence="7 8">
    <name type="scientific">Nocardia callitridis</name>
    <dbReference type="NCBI Taxonomy" id="648753"/>
    <lineage>
        <taxon>Bacteria</taxon>
        <taxon>Bacillati</taxon>
        <taxon>Actinomycetota</taxon>
        <taxon>Actinomycetes</taxon>
        <taxon>Mycobacteriales</taxon>
        <taxon>Nocardiaceae</taxon>
        <taxon>Nocardia</taxon>
    </lineage>
</organism>
<dbReference type="InterPro" id="IPR051087">
    <property type="entry name" value="Mitochondrial_ACSM"/>
</dbReference>
<keyword evidence="4" id="KW-0067">ATP-binding</keyword>
<dbReference type="Gene3D" id="3.30.300.30">
    <property type="match status" value="1"/>
</dbReference>
<dbReference type="PANTHER" id="PTHR43605:SF10">
    <property type="entry name" value="ACYL-COA SYNTHETASE MEDIUM CHAIN FAMILY MEMBER 3"/>
    <property type="match status" value="1"/>
</dbReference>
<name>A0ABP9KDY3_9NOCA</name>
<dbReference type="SUPFAM" id="SSF56801">
    <property type="entry name" value="Acetyl-CoA synthetase-like"/>
    <property type="match status" value="1"/>
</dbReference>
<proteinExistence type="inferred from homology"/>
<feature type="domain" description="AMP-dependent synthetase/ligase" evidence="5">
    <location>
        <begin position="29"/>
        <end position="389"/>
    </location>
</feature>
<reference evidence="8" key="1">
    <citation type="journal article" date="2019" name="Int. J. Syst. Evol. Microbiol.">
        <title>The Global Catalogue of Microorganisms (GCM) 10K type strain sequencing project: providing services to taxonomists for standard genome sequencing and annotation.</title>
        <authorList>
            <consortium name="The Broad Institute Genomics Platform"/>
            <consortium name="The Broad Institute Genome Sequencing Center for Infectious Disease"/>
            <person name="Wu L."/>
            <person name="Ma J."/>
        </authorList>
    </citation>
    <scope>NUCLEOTIDE SEQUENCE [LARGE SCALE GENOMIC DNA]</scope>
    <source>
        <strain evidence="8">JCM 18298</strain>
    </source>
</reference>
<sequence length="549" mass="58852">MSVDLNARVGELLDRYDRPDSSAAQLLCDRHPADAIACTVVEKDLSSVDLTYGELRERSARFAEALADLGVARGDRVATLMTKSAELVVALLGIWRRGAVHVPLFTAFAPPAIALRLDVSDAALVIADADQVAKLAPGPDLPGDPSWRVIVNGPAAAGQLSMAELLAAHPVADRDDPVAVGGNGLLVQLFTSGTTGTPKGVPIPLRALASFHAYQEFALDVRPDDVFWNAADPGWAYGLYYGILGPLVSGIRTILLHAGFSVPLTWQVLERFGVTNFAAAPTVYRALRADTAAAPANRVRLRRASSAGEPLTPEVVSWSREQLGVAVRDHYGQTEHGMVVCHAWHPDLDDEVPAGSMGSALPGWSCAILADDADIVAQAGELGRVAIDTHASPLLWFSGYLDAPERTAQRYTADGRWYLTGDAGSQDADGHFRFSARDDDVIIMAGYRIGPFEVESVLVMHERVAEAAVVGMPDELRGEVLEAFVVLRDDGGAGGGPELEAELQTLVKQKFAAHAYPRTVHFVSGLPKTPSGKVQRFVLRQREGNEVRK</sequence>
<dbReference type="Pfam" id="PF13193">
    <property type="entry name" value="AMP-binding_C"/>
    <property type="match status" value="1"/>
</dbReference>
<evidence type="ECO:0000256" key="1">
    <source>
        <dbReference type="ARBA" id="ARBA00006432"/>
    </source>
</evidence>
<comment type="similarity">
    <text evidence="1">Belongs to the ATP-dependent AMP-binding enzyme family.</text>
</comment>
<dbReference type="InterPro" id="IPR042099">
    <property type="entry name" value="ANL_N_sf"/>
</dbReference>
<dbReference type="Proteomes" id="UP001500603">
    <property type="component" value="Unassembled WGS sequence"/>
</dbReference>
<dbReference type="Gene3D" id="3.40.50.12780">
    <property type="entry name" value="N-terminal domain of ligase-like"/>
    <property type="match status" value="1"/>
</dbReference>
<evidence type="ECO:0000313" key="7">
    <source>
        <dbReference type="EMBL" id="GAA5056933.1"/>
    </source>
</evidence>
<keyword evidence="8" id="KW-1185">Reference proteome</keyword>
<gene>
    <name evidence="7" type="ORF">GCM10023318_34910</name>
</gene>
<dbReference type="InterPro" id="IPR045851">
    <property type="entry name" value="AMP-bd_C_sf"/>
</dbReference>
<evidence type="ECO:0000259" key="5">
    <source>
        <dbReference type="Pfam" id="PF00501"/>
    </source>
</evidence>
<keyword evidence="2" id="KW-0436">Ligase</keyword>
<dbReference type="Pfam" id="PF00501">
    <property type="entry name" value="AMP-binding"/>
    <property type="match status" value="1"/>
</dbReference>
<comment type="caution">
    <text evidence="7">The sequence shown here is derived from an EMBL/GenBank/DDBJ whole genome shotgun (WGS) entry which is preliminary data.</text>
</comment>
<keyword evidence="3" id="KW-0547">Nucleotide-binding</keyword>
<evidence type="ECO:0000256" key="4">
    <source>
        <dbReference type="ARBA" id="ARBA00022840"/>
    </source>
</evidence>
<dbReference type="PANTHER" id="PTHR43605">
    <property type="entry name" value="ACYL-COENZYME A SYNTHETASE"/>
    <property type="match status" value="1"/>
</dbReference>
<evidence type="ECO:0000313" key="8">
    <source>
        <dbReference type="Proteomes" id="UP001500603"/>
    </source>
</evidence>
<feature type="domain" description="AMP-binding enzyme C-terminal" evidence="6">
    <location>
        <begin position="453"/>
        <end position="533"/>
    </location>
</feature>
<dbReference type="InterPro" id="IPR025110">
    <property type="entry name" value="AMP-bd_C"/>
</dbReference>
<accession>A0ABP9KDY3</accession>
<evidence type="ECO:0000256" key="2">
    <source>
        <dbReference type="ARBA" id="ARBA00022598"/>
    </source>
</evidence>
<protein>
    <submittedName>
        <fullName evidence="7">Acyl-CoA synthetase</fullName>
    </submittedName>
</protein>
<dbReference type="EMBL" id="BAABJM010000002">
    <property type="protein sequence ID" value="GAA5056933.1"/>
    <property type="molecule type" value="Genomic_DNA"/>
</dbReference>
<dbReference type="InterPro" id="IPR000873">
    <property type="entry name" value="AMP-dep_synth/lig_dom"/>
</dbReference>